<dbReference type="EMBL" id="WOCE01000019">
    <property type="protein sequence ID" value="KAE9592863.1"/>
    <property type="molecule type" value="Genomic_DNA"/>
</dbReference>
<gene>
    <name evidence="1" type="ORF">Lalb_Chr19g0133721</name>
</gene>
<dbReference type="AlphaFoldDB" id="A0A6A4NL86"/>
<organism evidence="1 2">
    <name type="scientific">Lupinus albus</name>
    <name type="common">White lupine</name>
    <name type="synonym">Lupinus termis</name>
    <dbReference type="NCBI Taxonomy" id="3870"/>
    <lineage>
        <taxon>Eukaryota</taxon>
        <taxon>Viridiplantae</taxon>
        <taxon>Streptophyta</taxon>
        <taxon>Embryophyta</taxon>
        <taxon>Tracheophyta</taxon>
        <taxon>Spermatophyta</taxon>
        <taxon>Magnoliopsida</taxon>
        <taxon>eudicotyledons</taxon>
        <taxon>Gunneridae</taxon>
        <taxon>Pentapetalae</taxon>
        <taxon>rosids</taxon>
        <taxon>fabids</taxon>
        <taxon>Fabales</taxon>
        <taxon>Fabaceae</taxon>
        <taxon>Papilionoideae</taxon>
        <taxon>50 kb inversion clade</taxon>
        <taxon>genistoids sensu lato</taxon>
        <taxon>core genistoids</taxon>
        <taxon>Genisteae</taxon>
        <taxon>Lupinus</taxon>
    </lineage>
</organism>
<evidence type="ECO:0000313" key="1">
    <source>
        <dbReference type="EMBL" id="KAE9592863.1"/>
    </source>
</evidence>
<proteinExistence type="predicted"/>
<dbReference type="Proteomes" id="UP000447434">
    <property type="component" value="Chromosome 19"/>
</dbReference>
<name>A0A6A4NL86_LUPAL</name>
<reference evidence="2" key="1">
    <citation type="journal article" date="2020" name="Nat. Commun.">
        <title>Genome sequence of the cluster root forming white lupin.</title>
        <authorList>
            <person name="Hufnagel B."/>
            <person name="Marques A."/>
            <person name="Soriano A."/>
            <person name="Marques L."/>
            <person name="Divol F."/>
            <person name="Doumas P."/>
            <person name="Sallet E."/>
            <person name="Mancinotti D."/>
            <person name="Carrere S."/>
            <person name="Marande W."/>
            <person name="Arribat S."/>
            <person name="Keller J."/>
            <person name="Huneau C."/>
            <person name="Blein T."/>
            <person name="Aime D."/>
            <person name="Laguerre M."/>
            <person name="Taylor J."/>
            <person name="Schubert V."/>
            <person name="Nelson M."/>
            <person name="Geu-Flores F."/>
            <person name="Crespi M."/>
            <person name="Gallardo-Guerrero K."/>
            <person name="Delaux P.-M."/>
            <person name="Salse J."/>
            <person name="Berges H."/>
            <person name="Guyot R."/>
            <person name="Gouzy J."/>
            <person name="Peret B."/>
        </authorList>
    </citation>
    <scope>NUCLEOTIDE SEQUENCE [LARGE SCALE GENOMIC DNA]</scope>
    <source>
        <strain evidence="2">cv. Amiga</strain>
    </source>
</reference>
<evidence type="ECO:0000313" key="2">
    <source>
        <dbReference type="Proteomes" id="UP000447434"/>
    </source>
</evidence>
<keyword evidence="2" id="KW-1185">Reference proteome</keyword>
<protein>
    <submittedName>
        <fullName evidence="1">Uncharacterized protein</fullName>
    </submittedName>
</protein>
<sequence>MMPMEIMSAPYNYYWKYYNQHSPSPFPPPPPPSYHVVHEPYPNSDCTII</sequence>
<accession>A0A6A4NL86</accession>
<comment type="caution">
    <text evidence="1">The sequence shown here is derived from an EMBL/GenBank/DDBJ whole genome shotgun (WGS) entry which is preliminary data.</text>
</comment>